<dbReference type="OrthoDB" id="775356at2759"/>
<dbReference type="AlphaFoldDB" id="A0A5B7IG16"/>
<dbReference type="EMBL" id="VSRR010056295">
    <property type="protein sequence ID" value="MPC81215.1"/>
    <property type="molecule type" value="Genomic_DNA"/>
</dbReference>
<sequence>MMGSSAAELWLEDIVEVVEAVERHAEEAGRAAGLLAALNGSLASANDQVVVSILRAQDLSYLHIKSSTIPSILDTLKQVFQKKSANKNKCPWVPHTINDGSKVRLFYNLLFITT</sequence>
<reference evidence="1 2" key="1">
    <citation type="submission" date="2019-05" db="EMBL/GenBank/DDBJ databases">
        <title>Another draft genome of Portunus trituberculatus and its Hox gene families provides insights of decapod evolution.</title>
        <authorList>
            <person name="Jeong J.-H."/>
            <person name="Song I."/>
            <person name="Kim S."/>
            <person name="Choi T."/>
            <person name="Kim D."/>
            <person name="Ryu S."/>
            <person name="Kim W."/>
        </authorList>
    </citation>
    <scope>NUCLEOTIDE SEQUENCE [LARGE SCALE GENOMIC DNA]</scope>
    <source>
        <tissue evidence="1">Muscle</tissue>
    </source>
</reference>
<keyword evidence="2" id="KW-1185">Reference proteome</keyword>
<comment type="caution">
    <text evidence="1">The sequence shown here is derived from an EMBL/GenBank/DDBJ whole genome shotgun (WGS) entry which is preliminary data.</text>
</comment>
<dbReference type="Proteomes" id="UP000324222">
    <property type="component" value="Unassembled WGS sequence"/>
</dbReference>
<evidence type="ECO:0000313" key="2">
    <source>
        <dbReference type="Proteomes" id="UP000324222"/>
    </source>
</evidence>
<name>A0A5B7IG16_PORTR</name>
<evidence type="ECO:0000313" key="1">
    <source>
        <dbReference type="EMBL" id="MPC81215.1"/>
    </source>
</evidence>
<accession>A0A5B7IG16</accession>
<gene>
    <name evidence="1" type="ORF">E2C01_075822</name>
</gene>
<protein>
    <submittedName>
        <fullName evidence="1">Uncharacterized protein</fullName>
    </submittedName>
</protein>
<proteinExistence type="predicted"/>
<organism evidence="1 2">
    <name type="scientific">Portunus trituberculatus</name>
    <name type="common">Swimming crab</name>
    <name type="synonym">Neptunus trituberculatus</name>
    <dbReference type="NCBI Taxonomy" id="210409"/>
    <lineage>
        <taxon>Eukaryota</taxon>
        <taxon>Metazoa</taxon>
        <taxon>Ecdysozoa</taxon>
        <taxon>Arthropoda</taxon>
        <taxon>Crustacea</taxon>
        <taxon>Multicrustacea</taxon>
        <taxon>Malacostraca</taxon>
        <taxon>Eumalacostraca</taxon>
        <taxon>Eucarida</taxon>
        <taxon>Decapoda</taxon>
        <taxon>Pleocyemata</taxon>
        <taxon>Brachyura</taxon>
        <taxon>Eubrachyura</taxon>
        <taxon>Portunoidea</taxon>
        <taxon>Portunidae</taxon>
        <taxon>Portuninae</taxon>
        <taxon>Portunus</taxon>
    </lineage>
</organism>